<feature type="domain" description="Phospholipid/glycerol acyltransferase" evidence="3">
    <location>
        <begin position="24"/>
        <end position="232"/>
    </location>
</feature>
<dbReference type="SUPFAM" id="SSF69593">
    <property type="entry name" value="Glycerol-3-phosphate (1)-acyltransferase"/>
    <property type="match status" value="1"/>
</dbReference>
<protein>
    <recommendedName>
        <fullName evidence="3">Phospholipid/glycerol acyltransferase domain-containing protein</fullName>
    </recommendedName>
</protein>
<proteinExistence type="predicted"/>
<comment type="caution">
    <text evidence="4">The sequence shown here is derived from an EMBL/GenBank/DDBJ whole genome shotgun (WGS) entry which is preliminary data.</text>
</comment>
<keyword evidence="5" id="KW-1185">Reference proteome</keyword>
<feature type="region of interest" description="Disordered" evidence="1">
    <location>
        <begin position="627"/>
        <end position="686"/>
    </location>
</feature>
<dbReference type="SMART" id="SM00563">
    <property type="entry name" value="PlsC"/>
    <property type="match status" value="1"/>
</dbReference>
<gene>
    <name evidence="4" type="ORF">HPULCUR_007976</name>
</gene>
<dbReference type="PANTHER" id="PTHR31605">
    <property type="entry name" value="GLYCEROL-3-PHOSPHATE O-ACYLTRANSFERASE 1"/>
    <property type="match status" value="1"/>
</dbReference>
<keyword evidence="2" id="KW-1133">Transmembrane helix</keyword>
<keyword evidence="2" id="KW-0812">Transmembrane</keyword>
<dbReference type="InterPro" id="IPR002123">
    <property type="entry name" value="Plipid/glycerol_acylTrfase"/>
</dbReference>
<feature type="transmembrane region" description="Helical" evidence="2">
    <location>
        <begin position="378"/>
        <end position="405"/>
    </location>
</feature>
<evidence type="ECO:0000313" key="4">
    <source>
        <dbReference type="EMBL" id="GAA5802511.1"/>
    </source>
</evidence>
<dbReference type="Pfam" id="PF01553">
    <property type="entry name" value="Acyltransferase"/>
    <property type="match status" value="1"/>
</dbReference>
<evidence type="ECO:0000259" key="3">
    <source>
        <dbReference type="SMART" id="SM00563"/>
    </source>
</evidence>
<dbReference type="Proteomes" id="UP001476247">
    <property type="component" value="Unassembled WGS sequence"/>
</dbReference>
<accession>A0ABP9Y6D5</accession>
<feature type="transmembrane region" description="Helical" evidence="2">
    <location>
        <begin position="426"/>
        <end position="453"/>
    </location>
</feature>
<dbReference type="EMBL" id="BAABUJ010000023">
    <property type="protein sequence ID" value="GAA5802511.1"/>
    <property type="molecule type" value="Genomic_DNA"/>
</dbReference>
<evidence type="ECO:0000256" key="2">
    <source>
        <dbReference type="SAM" id="Phobius"/>
    </source>
</evidence>
<sequence length="726" mass="81716">MLDIFFREVRPRGAHRIPKEGPVIFVVAPHANQFVDPIVLMRECGRRVSFLIAEKSMHQKGIGFFAKMINAIPVIRPQDLAKPGQGRIQLLNRKTDPLRIIGIDTHFMTQLKPRDSIVLPKGCGQSEVFQVISDTEILIKKEFKELRALEILTSNDGTAYKCMPHVEQDSVYKCVHDELNNGRCITIFPEGGSHDRAEMLPLKAGVTLMALGAMAKYEGLDVKIVPCGLNYFHAHRFRSRAVIEFGNPITVSAELILKFKAGGNDKREACSSLLDTIYNALKTVTINAGSYETLMLIQAARRLYKPAHRKLHLSQVVDLNRRFLIGYNLFKEDPKVIELQQRVMAYNQVLKYHGIKDHQVSKTNNDGARILWLLIKRIFVLTILALWAFPGGILNLPVVIVAKVISQNKAKAALKSSTVKIAGRDVLATWKLLVGLVLLPTLYAFYSLIMFVLVLQTDLEFKWKIILPIATWSLLPFVSYASLRFGEIGNDIFKSIQPTVMALLDPSGAETLRQNREKLSSAITELINEYGPKVFTDFDANYISKTTQSPNIYSPIPSRTTSTGSISWTSAPSKLPRIASGFFQQVTRMDWLDDKNIFNWGRGEDSDMADDVLYFLDRFYGNISGRSRSGSFSETDSRPLSRNRSRTNSFSNGEGGFKVEGMTSLPTTSSATIEEEDNNKSVTTKSLTSRRIFRIDDVDEEDDEEEESKMDHLAVAEGYEETRKDI</sequence>
<reference evidence="4 5" key="1">
    <citation type="submission" date="2024-04" db="EMBL/GenBank/DDBJ databases">
        <title>genome sequences of Mucor flavus KT1a and Helicostylum pulchrum KT1b strains isolation_sourced from the surface of a dry-aged beef.</title>
        <authorList>
            <person name="Toyotome T."/>
            <person name="Hosono M."/>
            <person name="Torimaru M."/>
            <person name="Fukuda K."/>
            <person name="Mikami N."/>
        </authorList>
    </citation>
    <scope>NUCLEOTIDE SEQUENCE [LARGE SCALE GENOMIC DNA]</scope>
    <source>
        <strain evidence="4 5">KT1b</strain>
    </source>
</reference>
<dbReference type="PANTHER" id="PTHR31605:SF0">
    <property type="entry name" value="GLYCEROL-3-PHOSPHATE O-ACYLTRANSFERASE 1"/>
    <property type="match status" value="1"/>
</dbReference>
<evidence type="ECO:0000256" key="1">
    <source>
        <dbReference type="SAM" id="MobiDB-lite"/>
    </source>
</evidence>
<organism evidence="4 5">
    <name type="scientific">Helicostylum pulchrum</name>
    <dbReference type="NCBI Taxonomy" id="562976"/>
    <lineage>
        <taxon>Eukaryota</taxon>
        <taxon>Fungi</taxon>
        <taxon>Fungi incertae sedis</taxon>
        <taxon>Mucoromycota</taxon>
        <taxon>Mucoromycotina</taxon>
        <taxon>Mucoromycetes</taxon>
        <taxon>Mucorales</taxon>
        <taxon>Mucorineae</taxon>
        <taxon>Mucoraceae</taxon>
        <taxon>Helicostylum</taxon>
    </lineage>
</organism>
<dbReference type="InterPro" id="IPR052744">
    <property type="entry name" value="GPAT/DAPAT"/>
</dbReference>
<evidence type="ECO:0000313" key="5">
    <source>
        <dbReference type="Proteomes" id="UP001476247"/>
    </source>
</evidence>
<name>A0ABP9Y6D5_9FUNG</name>
<dbReference type="CDD" id="cd07992">
    <property type="entry name" value="LPLAT_AAK14816-like"/>
    <property type="match status" value="1"/>
</dbReference>
<keyword evidence="2" id="KW-0472">Membrane</keyword>
<feature type="compositionally biased region" description="Polar residues" evidence="1">
    <location>
        <begin position="627"/>
        <end position="640"/>
    </location>
</feature>